<accession>A0A1Y4M636</accession>
<keyword evidence="1" id="KW-0812">Transmembrane</keyword>
<sequence length="167" mass="18243">MPFDFSQLAPLLCTVGGMVAVFAFIAVFSDSANLNGIKSRQVGDVQHGTARWATKKEMENAYLHLPFLPEQWRKGEKRPKEQGLVVGSVVGGLPWKQKTTALIDTGDVHCLMIGASGVGKTAHYLYPNMEYACASGVSFLVTDTKGDVYRNYGAIAKECYSYRVIGD</sequence>
<dbReference type="Proteomes" id="UP000196386">
    <property type="component" value="Unassembled WGS sequence"/>
</dbReference>
<evidence type="ECO:0000256" key="1">
    <source>
        <dbReference type="SAM" id="Phobius"/>
    </source>
</evidence>
<feature type="transmembrane region" description="Helical" evidence="1">
    <location>
        <begin position="6"/>
        <end position="28"/>
    </location>
</feature>
<protein>
    <recommendedName>
        <fullName evidence="4">Type IV secretory system conjugative DNA transfer family protein</fullName>
    </recommendedName>
</protein>
<dbReference type="Gene3D" id="3.40.50.300">
    <property type="entry name" value="P-loop containing nucleotide triphosphate hydrolases"/>
    <property type="match status" value="1"/>
</dbReference>
<evidence type="ECO:0000313" key="2">
    <source>
        <dbReference type="EMBL" id="OUP62861.1"/>
    </source>
</evidence>
<dbReference type="EMBL" id="NFKP01000076">
    <property type="protein sequence ID" value="OUP62861.1"/>
    <property type="molecule type" value="Genomic_DNA"/>
</dbReference>
<keyword evidence="1" id="KW-1133">Transmembrane helix</keyword>
<dbReference type="RefSeq" id="WP_204245882.1">
    <property type="nucleotide sequence ID" value="NZ_NFKP01000076.1"/>
</dbReference>
<dbReference type="SUPFAM" id="SSF52540">
    <property type="entry name" value="P-loop containing nucleoside triphosphate hydrolases"/>
    <property type="match status" value="1"/>
</dbReference>
<gene>
    <name evidence="2" type="ORF">B5F11_20695</name>
</gene>
<dbReference type="CDD" id="cd01127">
    <property type="entry name" value="TrwB_TraG_TraD_VirD4"/>
    <property type="match status" value="1"/>
</dbReference>
<organism evidence="2 3">
    <name type="scientific">Anaerotruncus colihominis</name>
    <dbReference type="NCBI Taxonomy" id="169435"/>
    <lineage>
        <taxon>Bacteria</taxon>
        <taxon>Bacillati</taxon>
        <taxon>Bacillota</taxon>
        <taxon>Clostridia</taxon>
        <taxon>Eubacteriales</taxon>
        <taxon>Oscillospiraceae</taxon>
        <taxon>Anaerotruncus</taxon>
    </lineage>
</organism>
<reference evidence="3" key="1">
    <citation type="submission" date="2017-04" db="EMBL/GenBank/DDBJ databases">
        <title>Function of individual gut microbiota members based on whole genome sequencing of pure cultures obtained from chicken caecum.</title>
        <authorList>
            <person name="Medvecky M."/>
            <person name="Cejkova D."/>
            <person name="Polansky O."/>
            <person name="Karasova D."/>
            <person name="Kubasova T."/>
            <person name="Cizek A."/>
            <person name="Rychlik I."/>
        </authorList>
    </citation>
    <scope>NUCLEOTIDE SEQUENCE [LARGE SCALE GENOMIC DNA]</scope>
    <source>
        <strain evidence="3">An175</strain>
    </source>
</reference>
<proteinExistence type="predicted"/>
<keyword evidence="1" id="KW-0472">Membrane</keyword>
<evidence type="ECO:0008006" key="4">
    <source>
        <dbReference type="Google" id="ProtNLM"/>
    </source>
</evidence>
<comment type="caution">
    <text evidence="2">The sequence shown here is derived from an EMBL/GenBank/DDBJ whole genome shotgun (WGS) entry which is preliminary data.</text>
</comment>
<dbReference type="InterPro" id="IPR027417">
    <property type="entry name" value="P-loop_NTPase"/>
</dbReference>
<dbReference type="AlphaFoldDB" id="A0A1Y4M636"/>
<evidence type="ECO:0000313" key="3">
    <source>
        <dbReference type="Proteomes" id="UP000196386"/>
    </source>
</evidence>
<name>A0A1Y4M636_9FIRM</name>